<feature type="region of interest" description="Disordered" evidence="13">
    <location>
        <begin position="23"/>
        <end position="46"/>
    </location>
</feature>
<evidence type="ECO:0000256" key="7">
    <source>
        <dbReference type="ARBA" id="ARBA00022989"/>
    </source>
</evidence>
<comment type="catalytic activity">
    <reaction evidence="12">
        <text>N(4)-(alpha-D-Glc-(1-&gt;2)-alpha-D-Glc-(1-&gt;3)-alpha-D-Glc-(1-&gt;3)-alpha-D-Man-(1-&gt;2)-alpha-D-Man-(1-&gt;2)-alpha-D-Man-(1-&gt;3)-[alpha-D-Man-(1-&gt;2)-alpha-D-Man-(1-&gt;3)-[alpha-D-Man-(1-&gt;2)-alpha-D-Man-(1-&gt;6)]-alpha-D-Man-(1-&gt;6)]-beta-D-Man-(1-&gt;4)-beta-D-GlcNAc-(1-&gt;4)-beta-D-GlcNAc)-L-asparaginyl-[protein] + H2O = N(4)-(alpha-D-Glc-(1-&gt;3)-alpha-D-Glc-(1-&gt;3)-alpha-D-Man-(1-&gt;2)-alpha-D-Man-(1-&gt;2)-alpha-D-Man-(1-&gt;3)-[alpha-D-Man-(1-&gt;2)-alpha-D-Man-(1-&gt;3)-[alpha-D-Man-(1-&gt;2)-alpha-D-Man-(1-&gt;6)]-alpha-D-Man-(1-&gt;6)]-beta-D-Man-(1-&gt;4)-beta-D-GlcNAc-(1-&gt;4)-beta-D-GlcNAc)-L-asparaginyl-[protein] + beta-D-glucose</text>
        <dbReference type="Rhea" id="RHEA:55988"/>
        <dbReference type="Rhea" id="RHEA-COMP:12806"/>
        <dbReference type="Rhea" id="RHEA-COMP:14355"/>
        <dbReference type="ChEBI" id="CHEBI:15377"/>
        <dbReference type="ChEBI" id="CHEBI:15903"/>
        <dbReference type="ChEBI" id="CHEBI:59082"/>
        <dbReference type="ChEBI" id="CHEBI:132537"/>
        <dbReference type="EC" id="3.2.1.106"/>
    </reaction>
</comment>
<keyword evidence="18" id="KW-1185">Reference proteome</keyword>
<evidence type="ECO:0000313" key="17">
    <source>
        <dbReference type="EMBL" id="SGY22991.1"/>
    </source>
</evidence>
<evidence type="ECO:0000256" key="2">
    <source>
        <dbReference type="ARBA" id="ARBA00010833"/>
    </source>
</evidence>
<dbReference type="SUPFAM" id="SSF48208">
    <property type="entry name" value="Six-hairpin glycosidases"/>
    <property type="match status" value="1"/>
</dbReference>
<evidence type="ECO:0000256" key="3">
    <source>
        <dbReference type="ARBA" id="ARBA00022692"/>
    </source>
</evidence>
<dbReference type="GO" id="GO:0006487">
    <property type="term" value="P:protein N-linked glycosylation"/>
    <property type="evidence" value="ECO:0007669"/>
    <property type="project" value="UniProtKB-UniRule"/>
</dbReference>
<protein>
    <recommendedName>
        <fullName evidence="11 12">Mannosyl-oligosaccharide glucosidase</fullName>
        <ecNumber evidence="11 12">3.2.1.106</ecNumber>
    </recommendedName>
</protein>
<dbReference type="Gene3D" id="1.50.10.10">
    <property type="match status" value="1"/>
</dbReference>
<feature type="domain" description="Glycosyl hydrolase family 63 C-terminal" evidence="15">
    <location>
        <begin position="342"/>
        <end position="794"/>
    </location>
</feature>
<evidence type="ECO:0000256" key="11">
    <source>
        <dbReference type="ARBA" id="ARBA00038888"/>
    </source>
</evidence>
<name>A0A2X0MHS4_9BASI</name>
<evidence type="ECO:0000256" key="12">
    <source>
        <dbReference type="RuleBase" id="RU368089"/>
    </source>
</evidence>
<dbReference type="InterPro" id="IPR012341">
    <property type="entry name" value="6hp_glycosidase-like_sf"/>
</dbReference>
<dbReference type="GO" id="GO:0004573">
    <property type="term" value="F:Glc3Man9GlcNAc2 oligosaccharide glucosidase activity"/>
    <property type="evidence" value="ECO:0007669"/>
    <property type="project" value="UniProtKB-UniRule"/>
</dbReference>
<keyword evidence="10 12" id="KW-0326">Glycosidase</keyword>
<evidence type="ECO:0000256" key="10">
    <source>
        <dbReference type="ARBA" id="ARBA00023295"/>
    </source>
</evidence>
<dbReference type="PANTHER" id="PTHR10412">
    <property type="entry name" value="MANNOSYL-OLIGOSACCHARIDE GLUCOSIDASE"/>
    <property type="match status" value="1"/>
</dbReference>
<feature type="domain" description="Glycosyl hydrolase family 63 N-terminal" evidence="16">
    <location>
        <begin position="72"/>
        <end position="297"/>
    </location>
</feature>
<organism evidence="17 18">
    <name type="scientific">Microbotryum silenes-dioicae</name>
    <dbReference type="NCBI Taxonomy" id="796604"/>
    <lineage>
        <taxon>Eukaryota</taxon>
        <taxon>Fungi</taxon>
        <taxon>Dikarya</taxon>
        <taxon>Basidiomycota</taxon>
        <taxon>Pucciniomycotina</taxon>
        <taxon>Microbotryomycetes</taxon>
        <taxon>Microbotryales</taxon>
        <taxon>Microbotryaceae</taxon>
        <taxon>Microbotryum</taxon>
    </lineage>
</organism>
<evidence type="ECO:0000256" key="6">
    <source>
        <dbReference type="ARBA" id="ARBA00022968"/>
    </source>
</evidence>
<proteinExistence type="inferred from homology"/>
<dbReference type="Pfam" id="PF16923">
    <property type="entry name" value="Glyco_hydro_63N"/>
    <property type="match status" value="1"/>
</dbReference>
<dbReference type="Proteomes" id="UP000249464">
    <property type="component" value="Unassembled WGS sequence"/>
</dbReference>
<feature type="domain" description="Glycosyl hydrolase family 63 C-terminal" evidence="15">
    <location>
        <begin position="819"/>
        <end position="857"/>
    </location>
</feature>
<dbReference type="STRING" id="796604.A0A2X0MHS4"/>
<comment type="subcellular location">
    <subcellularLocation>
        <location evidence="1 12">Endoplasmic reticulum membrane</location>
        <topology evidence="1 12">Single-pass type II membrane protein</topology>
    </subcellularLocation>
</comment>
<evidence type="ECO:0000259" key="15">
    <source>
        <dbReference type="Pfam" id="PF03200"/>
    </source>
</evidence>
<keyword evidence="9" id="KW-0325">Glycoprotein</keyword>
<keyword evidence="3" id="KW-0812">Transmembrane</keyword>
<keyword evidence="8" id="KW-0472">Membrane</keyword>
<keyword evidence="4 12" id="KW-0378">Hydrolase</keyword>
<feature type="chain" id="PRO_5015903839" description="Mannosyl-oligosaccharide glucosidase" evidence="14">
    <location>
        <begin position="22"/>
        <end position="859"/>
    </location>
</feature>
<dbReference type="EMBL" id="FQNC01000019">
    <property type="protein sequence ID" value="SGY22991.1"/>
    <property type="molecule type" value="Genomic_DNA"/>
</dbReference>
<evidence type="ECO:0000256" key="13">
    <source>
        <dbReference type="SAM" id="MobiDB-lite"/>
    </source>
</evidence>
<keyword evidence="6" id="KW-0735">Signal-anchor</keyword>
<dbReference type="EC" id="3.2.1.106" evidence="11 12"/>
<evidence type="ECO:0000256" key="9">
    <source>
        <dbReference type="ARBA" id="ARBA00023180"/>
    </source>
</evidence>
<keyword evidence="14" id="KW-0732">Signal</keyword>
<keyword evidence="7" id="KW-1133">Transmembrane helix</keyword>
<evidence type="ECO:0000256" key="4">
    <source>
        <dbReference type="ARBA" id="ARBA00022801"/>
    </source>
</evidence>
<dbReference type="InterPro" id="IPR004888">
    <property type="entry name" value="Glycoside_hydrolase_63"/>
</dbReference>
<dbReference type="PANTHER" id="PTHR10412:SF11">
    <property type="entry name" value="MANNOSYL-OLIGOSACCHARIDE GLUCOSIDASE"/>
    <property type="match status" value="1"/>
</dbReference>
<dbReference type="GO" id="GO:0009311">
    <property type="term" value="P:oligosaccharide metabolic process"/>
    <property type="evidence" value="ECO:0007669"/>
    <property type="project" value="UniProtKB-UniRule"/>
</dbReference>
<dbReference type="InterPro" id="IPR031335">
    <property type="entry name" value="Glyco_hydro_63_C"/>
</dbReference>
<evidence type="ECO:0000256" key="8">
    <source>
        <dbReference type="ARBA" id="ARBA00023136"/>
    </source>
</evidence>
<dbReference type="GO" id="GO:0005789">
    <property type="term" value="C:endoplasmic reticulum membrane"/>
    <property type="evidence" value="ECO:0007669"/>
    <property type="project" value="UniProtKB-SubCell"/>
</dbReference>
<evidence type="ECO:0000256" key="14">
    <source>
        <dbReference type="SAM" id="SignalP"/>
    </source>
</evidence>
<evidence type="ECO:0000256" key="5">
    <source>
        <dbReference type="ARBA" id="ARBA00022824"/>
    </source>
</evidence>
<dbReference type="AlphaFoldDB" id="A0A2X0MHS4"/>
<dbReference type="Pfam" id="PF03200">
    <property type="entry name" value="Glyco_hydro_63"/>
    <property type="match status" value="2"/>
</dbReference>
<comment type="function">
    <text evidence="12">Cleaves the distal alpha 1,2-linked glucose residue from the Glc(3)Man(9)GlcNAc(2) oligosaccharide precursor.</text>
</comment>
<dbReference type="InterPro" id="IPR031631">
    <property type="entry name" value="Glyco_hydro_63N"/>
</dbReference>
<evidence type="ECO:0000259" key="16">
    <source>
        <dbReference type="Pfam" id="PF16923"/>
    </source>
</evidence>
<evidence type="ECO:0000313" key="18">
    <source>
        <dbReference type="Proteomes" id="UP000249464"/>
    </source>
</evidence>
<reference evidence="17 18" key="1">
    <citation type="submission" date="2016-11" db="EMBL/GenBank/DDBJ databases">
        <authorList>
            <person name="Jaros S."/>
            <person name="Januszkiewicz K."/>
            <person name="Wedrychowicz H."/>
        </authorList>
    </citation>
    <scope>NUCLEOTIDE SEQUENCE [LARGE SCALE GENOMIC DNA]</scope>
</reference>
<sequence>MRGVRWILTVAILLAAATTNAELTKEGESSDQVRPRLSARDEVEGTRQKQPLLSLWRFDAEADHPPPSIHQSLLWGTYRPGLYFGVRPRIPASLMHGIMWFGLQDYPSAQNARHRCSQDDGMVYTYTEHDARTAAKQFIKDQMNNVELTTEFLKVPAGDKGGNWAVRISGKPLDDLKPSRISLLNYFGNDASLGFLDLEKPDPEGIVGPITIRGETQELGSFKITVVNGESNEAVSEGKHAADFGDELERTHFLGLNVPPGEVWKARAEVMPVMMENAVRIFKPYGERNDHPDPAYVFLLPDQVRSGSNLITLQKTYEGTWSVDIFYDSDASPSKLDSAALSLGLSAASRSFIDRFEATFPLSKEFSASQRAFAQHITANLIGGVGYFYGSSIIDRQFKNEWDLDTDDDDLLSTIKKPELTPPRELLTATPSRSFFPRGFYWDEGFHLLSIGIWDNELSLEIVKSWVSLIDEDGWIGREQILGEEARVAVPEEFQAQYPYIANPPTLVIAIRASIERAHKAAAGEANVGADFVDQGSALGKASTQSSAVAREFLASIYPKLRLHYEWFRSTQRGQIREYDREARSSTEAYRWRGRTKDHVLASGLDDYPRARPPHVGELHLDLLSWMGEFARMMEELAEFLDEEDDINDYQTHHRDVLNNIEDLHWSEKDQMYCDASVDENDESYHVCHKGYLSLFPLLLAQIPVSSPKLGATLDLLRDPDHLWSPYGIRSLAKSHELYGKDENYWRGPIWIQMNYMVLSALHKTYAKQPGPYQTRAGQIYAELRNNVIDNVYNVSPVSERHPTAVLSLTPVRSSHQPQEYVRTGAVWEQYDTETGKGQRSHPFTGWSCLVTLIMTEQY</sequence>
<comment type="similarity">
    <text evidence="2 12">Belongs to the glycosyl hydrolase 63 family.</text>
</comment>
<dbReference type="Gene3D" id="2.70.98.110">
    <property type="entry name" value="Glycosyl hydrolase family 63, N-terminal domain"/>
    <property type="match status" value="1"/>
</dbReference>
<accession>A0A2X0MHS4</accession>
<dbReference type="InterPro" id="IPR038518">
    <property type="entry name" value="Glyco_hydro_63N_sf"/>
</dbReference>
<keyword evidence="5 12" id="KW-0256">Endoplasmic reticulum</keyword>
<gene>
    <name evidence="17" type="primary">BQ5605_C019g08879</name>
    <name evidence="17" type="ORF">BQ5605_C019G08879</name>
</gene>
<evidence type="ECO:0000256" key="1">
    <source>
        <dbReference type="ARBA" id="ARBA00004648"/>
    </source>
</evidence>
<dbReference type="InterPro" id="IPR008928">
    <property type="entry name" value="6-hairpin_glycosidase_sf"/>
</dbReference>
<feature type="signal peptide" evidence="14">
    <location>
        <begin position="1"/>
        <end position="21"/>
    </location>
</feature>